<keyword evidence="2" id="KW-0238">DNA-binding</keyword>
<accession>A0ABV1AKC7</accession>
<evidence type="ECO:0000313" key="6">
    <source>
        <dbReference type="Proteomes" id="UP001446032"/>
    </source>
</evidence>
<organism evidence="5 6">
    <name type="scientific">Blautia intestinihominis</name>
    <dbReference type="NCBI Taxonomy" id="3133152"/>
    <lineage>
        <taxon>Bacteria</taxon>
        <taxon>Bacillati</taxon>
        <taxon>Bacillota</taxon>
        <taxon>Clostridia</taxon>
        <taxon>Lachnospirales</taxon>
        <taxon>Lachnospiraceae</taxon>
        <taxon>Blautia</taxon>
    </lineage>
</organism>
<sequence length="123" mass="14497">MIVLDYQDRRPLYEQVTEKFRTLIYQGALPADSRLPSVRQLAIELSINPNTIQRAYMTLEQEGLIYPMKGKGNFVADTQKIQEKYKEDFRSEFLELVKRGCRSGFEEKELLTLVQRGYKEEQK</sequence>
<dbReference type="Proteomes" id="UP001446032">
    <property type="component" value="Unassembled WGS sequence"/>
</dbReference>
<keyword evidence="3" id="KW-0804">Transcription</keyword>
<evidence type="ECO:0000259" key="4">
    <source>
        <dbReference type="PROSITE" id="PS50949"/>
    </source>
</evidence>
<dbReference type="PROSITE" id="PS50949">
    <property type="entry name" value="HTH_GNTR"/>
    <property type="match status" value="1"/>
</dbReference>
<comment type="caution">
    <text evidence="5">The sequence shown here is derived from an EMBL/GenBank/DDBJ whole genome shotgun (WGS) entry which is preliminary data.</text>
</comment>
<dbReference type="RefSeq" id="WP_227222286.1">
    <property type="nucleotide sequence ID" value="NZ_JBBMEI010000012.1"/>
</dbReference>
<dbReference type="Pfam" id="PF00392">
    <property type="entry name" value="GntR"/>
    <property type="match status" value="1"/>
</dbReference>
<reference evidence="5 6" key="1">
    <citation type="submission" date="2024-03" db="EMBL/GenBank/DDBJ databases">
        <title>Human intestinal bacterial collection.</title>
        <authorList>
            <person name="Pauvert C."/>
            <person name="Hitch T.C.A."/>
            <person name="Clavel T."/>
        </authorList>
    </citation>
    <scope>NUCLEOTIDE SEQUENCE [LARGE SCALE GENOMIC DNA]</scope>
    <source>
        <strain evidence="5 6">CLA-AA-H95</strain>
    </source>
</reference>
<dbReference type="SMART" id="SM00345">
    <property type="entry name" value="HTH_GNTR"/>
    <property type="match status" value="1"/>
</dbReference>
<keyword evidence="1" id="KW-0805">Transcription regulation</keyword>
<dbReference type="CDD" id="cd07377">
    <property type="entry name" value="WHTH_GntR"/>
    <property type="match status" value="1"/>
</dbReference>
<proteinExistence type="predicted"/>
<dbReference type="Gene3D" id="1.10.10.10">
    <property type="entry name" value="Winged helix-like DNA-binding domain superfamily/Winged helix DNA-binding domain"/>
    <property type="match status" value="1"/>
</dbReference>
<dbReference type="InterPro" id="IPR036390">
    <property type="entry name" value="WH_DNA-bd_sf"/>
</dbReference>
<evidence type="ECO:0000256" key="1">
    <source>
        <dbReference type="ARBA" id="ARBA00023015"/>
    </source>
</evidence>
<name>A0ABV1AKC7_9FIRM</name>
<evidence type="ECO:0000313" key="5">
    <source>
        <dbReference type="EMBL" id="MEQ2357841.1"/>
    </source>
</evidence>
<dbReference type="EMBL" id="JBBMEI010000012">
    <property type="protein sequence ID" value="MEQ2357841.1"/>
    <property type="molecule type" value="Genomic_DNA"/>
</dbReference>
<dbReference type="InterPro" id="IPR036388">
    <property type="entry name" value="WH-like_DNA-bd_sf"/>
</dbReference>
<dbReference type="PRINTS" id="PR00035">
    <property type="entry name" value="HTHGNTR"/>
</dbReference>
<dbReference type="PANTHER" id="PTHR38445">
    <property type="entry name" value="HTH-TYPE TRANSCRIPTIONAL REPRESSOR YTRA"/>
    <property type="match status" value="1"/>
</dbReference>
<keyword evidence="6" id="KW-1185">Reference proteome</keyword>
<dbReference type="PANTHER" id="PTHR38445:SF9">
    <property type="entry name" value="HTH-TYPE TRANSCRIPTIONAL REPRESSOR YTRA"/>
    <property type="match status" value="1"/>
</dbReference>
<evidence type="ECO:0000256" key="3">
    <source>
        <dbReference type="ARBA" id="ARBA00023163"/>
    </source>
</evidence>
<feature type="domain" description="HTH gntR-type" evidence="4">
    <location>
        <begin position="10"/>
        <end position="78"/>
    </location>
</feature>
<gene>
    <name evidence="5" type="ORF">WMO75_05705</name>
</gene>
<evidence type="ECO:0000256" key="2">
    <source>
        <dbReference type="ARBA" id="ARBA00023125"/>
    </source>
</evidence>
<dbReference type="InterPro" id="IPR000524">
    <property type="entry name" value="Tscrpt_reg_HTH_GntR"/>
</dbReference>
<dbReference type="SUPFAM" id="SSF46785">
    <property type="entry name" value="Winged helix' DNA-binding domain"/>
    <property type="match status" value="1"/>
</dbReference>
<protein>
    <submittedName>
        <fullName evidence="5">GntR family transcriptional regulator</fullName>
    </submittedName>
</protein>